<dbReference type="EMBL" id="WUTW01000001">
    <property type="protein sequence ID" value="MXQ63661.1"/>
    <property type="molecule type" value="Genomic_DNA"/>
</dbReference>
<evidence type="ECO:0000313" key="1">
    <source>
        <dbReference type="EMBL" id="MXQ63661.1"/>
    </source>
</evidence>
<organism evidence="1 2">
    <name type="scientific">Actinomadura rayongensis</name>
    <dbReference type="NCBI Taxonomy" id="1429076"/>
    <lineage>
        <taxon>Bacteria</taxon>
        <taxon>Bacillati</taxon>
        <taxon>Actinomycetota</taxon>
        <taxon>Actinomycetes</taxon>
        <taxon>Streptosporangiales</taxon>
        <taxon>Thermomonosporaceae</taxon>
        <taxon>Actinomadura</taxon>
    </lineage>
</organism>
<keyword evidence="2" id="KW-1185">Reference proteome</keyword>
<evidence type="ECO:0000313" key="2">
    <source>
        <dbReference type="Proteomes" id="UP000431901"/>
    </source>
</evidence>
<accession>A0A6I4W2K8</accession>
<reference evidence="1 2" key="1">
    <citation type="submission" date="2019-12" db="EMBL/GenBank/DDBJ databases">
        <title>Nocardia macrotermitis sp. nov. and Nocardia aurantia sp. nov., isolated from the gut of the fungus growing-termite Macrotermes natalensis.</title>
        <authorList>
            <person name="Christine B."/>
            <person name="Rene B."/>
        </authorList>
    </citation>
    <scope>NUCLEOTIDE SEQUENCE [LARGE SCALE GENOMIC DNA]</scope>
    <source>
        <strain evidence="1 2">DSM 102126</strain>
    </source>
</reference>
<dbReference type="AlphaFoldDB" id="A0A6I4W2K8"/>
<dbReference type="RefSeq" id="WP_161101790.1">
    <property type="nucleotide sequence ID" value="NZ_JBHLYI010000005.1"/>
</dbReference>
<comment type="caution">
    <text evidence="1">The sequence shown here is derived from an EMBL/GenBank/DDBJ whole genome shotgun (WGS) entry which is preliminary data.</text>
</comment>
<gene>
    <name evidence="1" type="ORF">GQ466_06415</name>
</gene>
<proteinExistence type="predicted"/>
<name>A0A6I4W2K8_9ACTN</name>
<dbReference type="Proteomes" id="UP000431901">
    <property type="component" value="Unassembled WGS sequence"/>
</dbReference>
<dbReference type="OrthoDB" id="4543339at2"/>
<protein>
    <submittedName>
        <fullName evidence="1">Uncharacterized protein</fullName>
    </submittedName>
</protein>
<dbReference type="Gene3D" id="3.40.830.10">
    <property type="entry name" value="LigB-like"/>
    <property type="match status" value="1"/>
</dbReference>
<sequence>MLASAAICPHPPLLVPELSGAAPGDDLPALRAACRDAVARLSGDVLVVVGGGDRTRAHDGGASGTLRPYGLDLVLGDAATPELPLSLTVGRWLLGRAPDLYQEIAFDAPPGECLRVGADLAGRGARVALLVLGDASASRWELALGDAEGRAAPFDDAVAKALGSADAAALAALDPATARAVRSAGRAAWQVLAGAAGAARFHGELLAATAPYDVTYLVASWTS</sequence>